<keyword evidence="4" id="KW-1185">Reference proteome</keyword>
<feature type="compositionally biased region" description="Polar residues" evidence="1">
    <location>
        <begin position="46"/>
        <end position="59"/>
    </location>
</feature>
<evidence type="ECO:0000256" key="2">
    <source>
        <dbReference type="SAM" id="Phobius"/>
    </source>
</evidence>
<evidence type="ECO:0000313" key="5">
    <source>
        <dbReference type="RefSeq" id="XP_006821164.1"/>
    </source>
</evidence>
<protein>
    <submittedName>
        <fullName evidence="5">Glutamyl aminopeptidase-like</fullName>
    </submittedName>
</protein>
<gene>
    <name evidence="5" type="primary">LOC102804674</name>
</gene>
<feature type="domain" description="Aminopeptidase N-like N-terminal" evidence="3">
    <location>
        <begin position="154"/>
        <end position="343"/>
    </location>
</feature>
<name>A0ABM0MMC3_SACKO</name>
<dbReference type="SUPFAM" id="SSF63737">
    <property type="entry name" value="Leukotriene A4 hydrolase N-terminal domain"/>
    <property type="match status" value="1"/>
</dbReference>
<dbReference type="RefSeq" id="XP_006821164.1">
    <property type="nucleotide sequence ID" value="XM_006821101.1"/>
</dbReference>
<dbReference type="PANTHER" id="PTHR11533">
    <property type="entry name" value="PROTEASE M1 ZINC METALLOPROTEASE"/>
    <property type="match status" value="1"/>
</dbReference>
<feature type="region of interest" description="Disordered" evidence="1">
    <location>
        <begin position="1"/>
        <end position="24"/>
    </location>
</feature>
<keyword evidence="2" id="KW-0812">Transmembrane</keyword>
<feature type="transmembrane region" description="Helical" evidence="2">
    <location>
        <begin position="97"/>
        <end position="118"/>
    </location>
</feature>
<accession>A0ABM0MMC3</accession>
<dbReference type="PANTHER" id="PTHR11533:SF299">
    <property type="entry name" value="AMINOPEPTIDASE"/>
    <property type="match status" value="1"/>
</dbReference>
<dbReference type="PRINTS" id="PR00756">
    <property type="entry name" value="ALADIPTASE"/>
</dbReference>
<dbReference type="InterPro" id="IPR050344">
    <property type="entry name" value="Peptidase_M1_aminopeptidases"/>
</dbReference>
<proteinExistence type="predicted"/>
<reference evidence="5" key="1">
    <citation type="submission" date="2025-08" db="UniProtKB">
        <authorList>
            <consortium name="RefSeq"/>
        </authorList>
    </citation>
    <scope>IDENTIFICATION</scope>
    <source>
        <tissue evidence="5">Testes</tissue>
    </source>
</reference>
<feature type="region of interest" description="Disordered" evidence="1">
    <location>
        <begin position="37"/>
        <end position="80"/>
    </location>
</feature>
<dbReference type="Proteomes" id="UP000694865">
    <property type="component" value="Unplaced"/>
</dbReference>
<organism evidence="4 5">
    <name type="scientific">Saccoglossus kowalevskii</name>
    <name type="common">Acorn worm</name>
    <dbReference type="NCBI Taxonomy" id="10224"/>
    <lineage>
        <taxon>Eukaryota</taxon>
        <taxon>Metazoa</taxon>
        <taxon>Hemichordata</taxon>
        <taxon>Enteropneusta</taxon>
        <taxon>Harrimaniidae</taxon>
        <taxon>Saccoglossus</taxon>
    </lineage>
</organism>
<keyword evidence="2" id="KW-0472">Membrane</keyword>
<keyword evidence="2" id="KW-1133">Transmembrane helix</keyword>
<evidence type="ECO:0000313" key="4">
    <source>
        <dbReference type="Proteomes" id="UP000694865"/>
    </source>
</evidence>
<evidence type="ECO:0000256" key="1">
    <source>
        <dbReference type="SAM" id="MobiDB-lite"/>
    </source>
</evidence>
<dbReference type="InterPro" id="IPR042097">
    <property type="entry name" value="Aminopeptidase_N-like_N_sf"/>
</dbReference>
<evidence type="ECO:0000259" key="3">
    <source>
        <dbReference type="Pfam" id="PF17900"/>
    </source>
</evidence>
<dbReference type="InterPro" id="IPR045357">
    <property type="entry name" value="Aminopeptidase_N-like_N"/>
</dbReference>
<sequence>MSRNSSYPPPPPRTRSRQTTYDNPMMTNYAVQTEDIPRYVPHYASRPQQTHSPPTTISTVDAVVRPPSRPPSERSDYPSESIKFEENKGFFLSYWRAALIAIGVVLLLLLVGLLVGFLKPGPTPPSNVTVTGAPPTLDPSKSWNHLRLPDTMEPIEYDLHLRINVDAARFNGSVSMTVRILQDTDEVLVHAMTLDVTQSSVSVAEKDSKRNVPITNQFVFELHNYYVIELGETLKSDESYVITFGDFTGRLLPDMTGLYLSPYRMAGQERFIVASFFEPSFARKAFPCFDEPALKAVFRVNITHPRYNRETVLFNTELESTIDADTGWVTEIFKETQKMSTYLLGFALGDLQKLEVVRQGGHTVII</sequence>
<dbReference type="Pfam" id="PF17900">
    <property type="entry name" value="Peptidase_M1_N"/>
    <property type="match status" value="1"/>
</dbReference>
<dbReference type="InterPro" id="IPR001930">
    <property type="entry name" value="Peptidase_M1"/>
</dbReference>
<dbReference type="Gene3D" id="2.60.40.1730">
    <property type="entry name" value="tricorn interacting facor f3 domain"/>
    <property type="match status" value="1"/>
</dbReference>
<feature type="compositionally biased region" description="Basic and acidic residues" evidence="1">
    <location>
        <begin position="71"/>
        <end position="80"/>
    </location>
</feature>
<dbReference type="GeneID" id="102804674"/>